<evidence type="ECO:0000313" key="3">
    <source>
        <dbReference type="EMBL" id="EXC47600.1"/>
    </source>
</evidence>
<dbReference type="PANTHER" id="PTHR45642">
    <property type="entry name" value="GDSL ESTERASE/LIPASE EXL3"/>
    <property type="match status" value="1"/>
</dbReference>
<dbReference type="Gene3D" id="3.40.50.1110">
    <property type="entry name" value="SGNH hydrolase"/>
    <property type="match status" value="1"/>
</dbReference>
<dbReference type="STRING" id="981085.W9SMB8"/>
<proteinExistence type="predicted"/>
<protein>
    <recommendedName>
        <fullName evidence="5">GDSL esterase/lipase</fullName>
    </recommendedName>
</protein>
<evidence type="ECO:0000256" key="1">
    <source>
        <dbReference type="ARBA" id="ARBA00022729"/>
    </source>
</evidence>
<evidence type="ECO:0000313" key="4">
    <source>
        <dbReference type="Proteomes" id="UP000030645"/>
    </source>
</evidence>
<organism evidence="3 4">
    <name type="scientific">Morus notabilis</name>
    <dbReference type="NCBI Taxonomy" id="981085"/>
    <lineage>
        <taxon>Eukaryota</taxon>
        <taxon>Viridiplantae</taxon>
        <taxon>Streptophyta</taxon>
        <taxon>Embryophyta</taxon>
        <taxon>Tracheophyta</taxon>
        <taxon>Spermatophyta</taxon>
        <taxon>Magnoliopsida</taxon>
        <taxon>eudicotyledons</taxon>
        <taxon>Gunneridae</taxon>
        <taxon>Pentapetalae</taxon>
        <taxon>rosids</taxon>
        <taxon>fabids</taxon>
        <taxon>Rosales</taxon>
        <taxon>Moraceae</taxon>
        <taxon>Moreae</taxon>
        <taxon>Morus</taxon>
    </lineage>
</organism>
<feature type="region of interest" description="Disordered" evidence="2">
    <location>
        <begin position="98"/>
        <end position="117"/>
    </location>
</feature>
<accession>W9SMB8</accession>
<gene>
    <name evidence="3" type="ORF">L484_001466</name>
</gene>
<name>W9SMB8_9ROSA</name>
<evidence type="ECO:0000256" key="2">
    <source>
        <dbReference type="SAM" id="MobiDB-lite"/>
    </source>
</evidence>
<sequence>MKQYNRNTSIYILRHNNHIVKASESPSIPAVFAFTDSTLDSGNNNGLATIFRGDHPLYGRDFPGHIPTGRFSNGKLTTDFLVSNLGIKDTLPAYLSPRQTDWDLTTGSASPRGLGLR</sequence>
<evidence type="ECO:0008006" key="5">
    <source>
        <dbReference type="Google" id="ProtNLM"/>
    </source>
</evidence>
<dbReference type="InterPro" id="IPR050592">
    <property type="entry name" value="GDSL_lipolytic_enzyme"/>
</dbReference>
<keyword evidence="1" id="KW-0732">Signal</keyword>
<dbReference type="Proteomes" id="UP000030645">
    <property type="component" value="Unassembled WGS sequence"/>
</dbReference>
<keyword evidence="4" id="KW-1185">Reference proteome</keyword>
<dbReference type="PANTHER" id="PTHR45642:SF139">
    <property type="entry name" value="SGNH HYDROLASE-TYPE ESTERASE DOMAIN-CONTAINING PROTEIN"/>
    <property type="match status" value="1"/>
</dbReference>
<reference evidence="4" key="1">
    <citation type="submission" date="2013-01" db="EMBL/GenBank/DDBJ databases">
        <title>Draft Genome Sequence of a Mulberry Tree, Morus notabilis C.K. Schneid.</title>
        <authorList>
            <person name="He N."/>
            <person name="Zhao S."/>
        </authorList>
    </citation>
    <scope>NUCLEOTIDE SEQUENCE</scope>
</reference>
<dbReference type="InterPro" id="IPR036514">
    <property type="entry name" value="SGNH_hydro_sf"/>
</dbReference>
<dbReference type="EMBL" id="KE624384">
    <property type="protein sequence ID" value="EXC47600.1"/>
    <property type="molecule type" value="Genomic_DNA"/>
</dbReference>
<feature type="compositionally biased region" description="Polar residues" evidence="2">
    <location>
        <begin position="98"/>
        <end position="109"/>
    </location>
</feature>
<dbReference type="AlphaFoldDB" id="W9SMB8"/>